<dbReference type="EMBL" id="JAVDWU010000002">
    <property type="protein sequence ID" value="MDR7149459.1"/>
    <property type="molecule type" value="Genomic_DNA"/>
</dbReference>
<protein>
    <recommendedName>
        <fullName evidence="3">DUF4034 domain-containing protein</fullName>
    </recommendedName>
</protein>
<evidence type="ECO:0000313" key="1">
    <source>
        <dbReference type="EMBL" id="MDR7149459.1"/>
    </source>
</evidence>
<accession>A0ABU1WJQ4</accession>
<dbReference type="SUPFAM" id="SSF81901">
    <property type="entry name" value="HCP-like"/>
    <property type="match status" value="1"/>
</dbReference>
<keyword evidence="2" id="KW-1185">Reference proteome</keyword>
<dbReference type="InterPro" id="IPR011990">
    <property type="entry name" value="TPR-like_helical_dom_sf"/>
</dbReference>
<organism evidence="1 2">
    <name type="scientific">Hydrogenophaga palleronii</name>
    <dbReference type="NCBI Taxonomy" id="65655"/>
    <lineage>
        <taxon>Bacteria</taxon>
        <taxon>Pseudomonadati</taxon>
        <taxon>Pseudomonadota</taxon>
        <taxon>Betaproteobacteria</taxon>
        <taxon>Burkholderiales</taxon>
        <taxon>Comamonadaceae</taxon>
        <taxon>Hydrogenophaga</taxon>
    </lineage>
</organism>
<sequence length="509" mass="56635">MCLVLVLAHPVLHAQKTACERGDRDWEQETFGVALPSPPPVDLSRLPTPLIERHYLGPYRMASQLVRGDFDGLQSHWDGIAAMPDRTEQMRWVVRSLDALEGRGLSTLHQAQAWHARNPESQAAQLMLAAAWVHAAHEVQRDRYVPERAGGYYHRPRNRAQQALPLVDALIAQGGFYGLAAREVDLPARFLLDDAQRQAAWDRYLGLIEYAPHYEWLYLRAAAHAGGAHEREVRDQRFAQLKALANRLGLPQPHRRSLDQALDEHVRPTGRDPNLLTWRPYWEARAKTAPTLDNLAGWLEAENRVNNWPAMVSLADRMLAIHPHHKSALERKSWALRQQGRNKEAYETAFAAMVVGSDWAMKQIVQAHVQGGLGLPQRDFESLLAHCKLGASLGLASAAHCLGSAHTDGFAGVPRNDTQALAWHLLGARGGQMSSAHDLVVLLPRVVTDPSRRAAVDLASAHWIRKAASHEHAAAQSMLAARPDWGLLCLPGDGPSLFQRLYQRLLGGE</sequence>
<evidence type="ECO:0008006" key="3">
    <source>
        <dbReference type="Google" id="ProtNLM"/>
    </source>
</evidence>
<comment type="caution">
    <text evidence="1">The sequence shown here is derived from an EMBL/GenBank/DDBJ whole genome shotgun (WGS) entry which is preliminary data.</text>
</comment>
<reference evidence="1 2" key="1">
    <citation type="submission" date="2023-07" db="EMBL/GenBank/DDBJ databases">
        <title>Sorghum-associated microbial communities from plants grown in Nebraska, USA.</title>
        <authorList>
            <person name="Schachtman D."/>
        </authorList>
    </citation>
    <scope>NUCLEOTIDE SEQUENCE [LARGE SCALE GENOMIC DNA]</scope>
    <source>
        <strain evidence="1 2">4249</strain>
    </source>
</reference>
<gene>
    <name evidence="1" type="ORF">J2W49_001408</name>
</gene>
<dbReference type="Proteomes" id="UP001265700">
    <property type="component" value="Unassembled WGS sequence"/>
</dbReference>
<proteinExistence type="predicted"/>
<dbReference type="RefSeq" id="WP_310313445.1">
    <property type="nucleotide sequence ID" value="NZ_JAVDWU010000002.1"/>
</dbReference>
<evidence type="ECO:0000313" key="2">
    <source>
        <dbReference type="Proteomes" id="UP001265700"/>
    </source>
</evidence>
<dbReference type="Gene3D" id="1.25.40.10">
    <property type="entry name" value="Tetratricopeptide repeat domain"/>
    <property type="match status" value="1"/>
</dbReference>
<name>A0ABU1WJQ4_9BURK</name>